<keyword evidence="5" id="KW-0949">S-adenosyl-L-methionine</keyword>
<proteinExistence type="predicted"/>
<dbReference type="InterPro" id="IPR038135">
    <property type="entry name" value="Methylthiotransferase_N_sf"/>
</dbReference>
<dbReference type="Pfam" id="PF00919">
    <property type="entry name" value="UPF0004"/>
    <property type="match status" value="1"/>
</dbReference>
<evidence type="ECO:0000256" key="3">
    <source>
        <dbReference type="ARBA" id="ARBA00022490"/>
    </source>
</evidence>
<dbReference type="Gene3D" id="3.40.50.12160">
    <property type="entry name" value="Methylthiotransferase, N-terminal domain"/>
    <property type="match status" value="1"/>
</dbReference>
<dbReference type="InterPro" id="IPR020612">
    <property type="entry name" value="Methylthiotransferase_CS"/>
</dbReference>
<dbReference type="NCBIfam" id="TIGR00089">
    <property type="entry name" value="MiaB/RimO family radical SAM methylthiotransferase"/>
    <property type="match status" value="1"/>
</dbReference>
<dbReference type="STRING" id="1618350.UR67_C0007G0031"/>
<dbReference type="InterPro" id="IPR058240">
    <property type="entry name" value="rSAM_sf"/>
</dbReference>
<dbReference type="SFLD" id="SFLDG01082">
    <property type="entry name" value="B12-binding_domain_containing"/>
    <property type="match status" value="1"/>
</dbReference>
<dbReference type="Gene3D" id="2.40.50.140">
    <property type="entry name" value="Nucleic acid-binding proteins"/>
    <property type="match status" value="1"/>
</dbReference>
<organism evidence="11 12">
    <name type="scientific">candidate division CPR3 bacterium GW2011_GWF2_35_18</name>
    <dbReference type="NCBI Taxonomy" id="1618350"/>
    <lineage>
        <taxon>Bacteria</taxon>
        <taxon>Bacteria division CPR3</taxon>
    </lineage>
</organism>
<evidence type="ECO:0000256" key="4">
    <source>
        <dbReference type="ARBA" id="ARBA00022679"/>
    </source>
</evidence>
<evidence type="ECO:0000259" key="9">
    <source>
        <dbReference type="PROSITE" id="PS51449"/>
    </source>
</evidence>
<dbReference type="Gene3D" id="3.80.30.20">
    <property type="entry name" value="tm_1862 like domain"/>
    <property type="match status" value="1"/>
</dbReference>
<dbReference type="FunFam" id="3.80.30.20:FF:000001">
    <property type="entry name" value="tRNA-2-methylthio-N(6)-dimethylallyladenosine synthase 2"/>
    <property type="match status" value="1"/>
</dbReference>
<dbReference type="SFLD" id="SFLDG01061">
    <property type="entry name" value="methylthiotransferase"/>
    <property type="match status" value="1"/>
</dbReference>
<dbReference type="GO" id="GO:0051539">
    <property type="term" value="F:4 iron, 4 sulfur cluster binding"/>
    <property type="evidence" value="ECO:0007669"/>
    <property type="project" value="UniProtKB-KW"/>
</dbReference>
<dbReference type="SFLD" id="SFLDS00029">
    <property type="entry name" value="Radical_SAM"/>
    <property type="match status" value="1"/>
</dbReference>
<evidence type="ECO:0000256" key="7">
    <source>
        <dbReference type="ARBA" id="ARBA00023004"/>
    </source>
</evidence>
<evidence type="ECO:0000256" key="5">
    <source>
        <dbReference type="ARBA" id="ARBA00022691"/>
    </source>
</evidence>
<evidence type="ECO:0000256" key="1">
    <source>
        <dbReference type="ARBA" id="ARBA00001966"/>
    </source>
</evidence>
<dbReference type="PANTHER" id="PTHR43837:SF1">
    <property type="entry name" value="RIBOSOMAL PROTEIN US12 METHYLTHIOTRANSFERASE RIMO"/>
    <property type="match status" value="1"/>
</dbReference>
<dbReference type="InterPro" id="IPR013848">
    <property type="entry name" value="Methylthiotransferase_N"/>
</dbReference>
<evidence type="ECO:0000256" key="8">
    <source>
        <dbReference type="ARBA" id="ARBA00023014"/>
    </source>
</evidence>
<dbReference type="PROSITE" id="PS01278">
    <property type="entry name" value="MTTASE_RADICAL"/>
    <property type="match status" value="1"/>
</dbReference>
<dbReference type="Pfam" id="PF04055">
    <property type="entry name" value="Radical_SAM"/>
    <property type="match status" value="1"/>
</dbReference>
<comment type="caution">
    <text evidence="11">The sequence shown here is derived from an EMBL/GenBank/DDBJ whole genome shotgun (WGS) entry which is preliminary data.</text>
</comment>
<feature type="domain" description="MTTase N-terminal" evidence="9">
    <location>
        <begin position="2"/>
        <end position="118"/>
    </location>
</feature>
<gene>
    <name evidence="11" type="ORF">UR67_C0007G0031</name>
</gene>
<dbReference type="NCBIfam" id="TIGR01125">
    <property type="entry name" value="30S ribosomal protein S12 methylthiotransferase RimO"/>
    <property type="match status" value="1"/>
</dbReference>
<keyword evidence="8" id="KW-0411">Iron-sulfur</keyword>
<comment type="cofactor">
    <cofactor evidence="1">
        <name>[4Fe-4S] cluster</name>
        <dbReference type="ChEBI" id="CHEBI:49883"/>
    </cofactor>
</comment>
<keyword evidence="3" id="KW-0963">Cytoplasm</keyword>
<dbReference type="Pfam" id="PF18693">
    <property type="entry name" value="TRAM_2"/>
    <property type="match status" value="1"/>
</dbReference>
<dbReference type="PATRIC" id="fig|1618350.3.peg.913"/>
<accession>A0A0G0BZN3</accession>
<evidence type="ECO:0000256" key="6">
    <source>
        <dbReference type="ARBA" id="ARBA00022723"/>
    </source>
</evidence>
<dbReference type="InterPro" id="IPR005839">
    <property type="entry name" value="Methylthiotransferase"/>
</dbReference>
<keyword evidence="7" id="KW-0408">Iron</keyword>
<protein>
    <submittedName>
        <fullName evidence="11">Ribosomal protein S12 methylthiotransferase RimO</fullName>
    </submittedName>
</protein>
<keyword evidence="4 11" id="KW-0808">Transferase</keyword>
<dbReference type="GO" id="GO:0035599">
    <property type="term" value="F:aspartic acid methylthiotransferase activity"/>
    <property type="evidence" value="ECO:0007669"/>
    <property type="project" value="TreeGrafter"/>
</dbReference>
<evidence type="ECO:0000259" key="10">
    <source>
        <dbReference type="PROSITE" id="PS51918"/>
    </source>
</evidence>
<reference evidence="11 12" key="1">
    <citation type="journal article" date="2015" name="Nature">
        <title>rRNA introns, odd ribosomes, and small enigmatic genomes across a large radiation of phyla.</title>
        <authorList>
            <person name="Brown C.T."/>
            <person name="Hug L.A."/>
            <person name="Thomas B.C."/>
            <person name="Sharon I."/>
            <person name="Castelle C.J."/>
            <person name="Singh A."/>
            <person name="Wilkins M.J."/>
            <person name="Williams K.H."/>
            <person name="Banfield J.F."/>
        </authorList>
    </citation>
    <scope>NUCLEOTIDE SEQUENCE [LARGE SCALE GENOMIC DNA]</scope>
</reference>
<dbReference type="InterPro" id="IPR012340">
    <property type="entry name" value="NA-bd_OB-fold"/>
</dbReference>
<feature type="domain" description="Radical SAM core" evidence="10">
    <location>
        <begin position="130"/>
        <end position="361"/>
    </location>
</feature>
<dbReference type="GO" id="GO:0046872">
    <property type="term" value="F:metal ion binding"/>
    <property type="evidence" value="ECO:0007669"/>
    <property type="project" value="UniProtKB-KW"/>
</dbReference>
<sequence length="427" mass="48988">MTNFFLLTFGCPKNEVVSENIALKLLEFNIQQTLKISEADIVITNTCGFITSALEENLQTIESLIKNKGKNQKIAVFGCIPQRFSLENLILKYPYLKKIDLWAKNFIDLQDFIKKSQSKIEGSKLLTRLNTFSPFAYVEIAEGCSNTCTYCTIPFFKGPYKSKPIEQIIKEIASLIEYSVQEIILIAQETTFYGLDLNPKTSLTNLIKKICEQFPQLLRIRIMYAHPNGITDELIETIKNNPQVCPYIDIPLQHIDTKILKSMNRFYSEEKVKQLITKLRKAIPNIAIRSTFIVGYPGESEAQFGKLKKFLKEYQIDHAGFFAFEKESGTKAARLKHQNSQQIKQKRLKEIYALQENISKQKNDGLVGKTLSILTDFNDNDFTYGRTYFQTPEIDGYIKIKGQLEIGKYIKITITGNEYPNLLGKRV</sequence>
<dbReference type="EMBL" id="LBQB01000007">
    <property type="protein sequence ID" value="KKP69326.1"/>
    <property type="molecule type" value="Genomic_DNA"/>
</dbReference>
<dbReference type="SUPFAM" id="SSF102114">
    <property type="entry name" value="Radical SAM enzymes"/>
    <property type="match status" value="1"/>
</dbReference>
<dbReference type="CDD" id="cd01335">
    <property type="entry name" value="Radical_SAM"/>
    <property type="match status" value="1"/>
</dbReference>
<name>A0A0G0BZN3_UNCC3</name>
<dbReference type="InterPro" id="IPR007197">
    <property type="entry name" value="rSAM"/>
</dbReference>
<dbReference type="GO" id="GO:0005840">
    <property type="term" value="C:ribosome"/>
    <property type="evidence" value="ECO:0007669"/>
    <property type="project" value="UniProtKB-KW"/>
</dbReference>
<dbReference type="AlphaFoldDB" id="A0A0G0BZN3"/>
<dbReference type="PROSITE" id="PS51449">
    <property type="entry name" value="MTTASE_N"/>
    <property type="match status" value="1"/>
</dbReference>
<dbReference type="InterPro" id="IPR023404">
    <property type="entry name" value="rSAM_horseshoe"/>
</dbReference>
<keyword evidence="11" id="KW-0687">Ribonucleoprotein</keyword>
<evidence type="ECO:0000256" key="2">
    <source>
        <dbReference type="ARBA" id="ARBA00022485"/>
    </source>
</evidence>
<dbReference type="InterPro" id="IPR006638">
    <property type="entry name" value="Elp3/MiaA/NifB-like_rSAM"/>
</dbReference>
<dbReference type="GO" id="GO:0006400">
    <property type="term" value="P:tRNA modification"/>
    <property type="evidence" value="ECO:0007669"/>
    <property type="project" value="InterPro"/>
</dbReference>
<dbReference type="PROSITE" id="PS51918">
    <property type="entry name" value="RADICAL_SAM"/>
    <property type="match status" value="1"/>
</dbReference>
<evidence type="ECO:0000313" key="11">
    <source>
        <dbReference type="EMBL" id="KKP69326.1"/>
    </source>
</evidence>
<dbReference type="InterPro" id="IPR002792">
    <property type="entry name" value="TRAM_dom"/>
</dbReference>
<keyword evidence="11" id="KW-0689">Ribosomal protein</keyword>
<keyword evidence="6" id="KW-0479">Metal-binding</keyword>
<dbReference type="SMART" id="SM00729">
    <property type="entry name" value="Elp3"/>
    <property type="match status" value="1"/>
</dbReference>
<dbReference type="GO" id="GO:0005829">
    <property type="term" value="C:cytosol"/>
    <property type="evidence" value="ECO:0007669"/>
    <property type="project" value="TreeGrafter"/>
</dbReference>
<dbReference type="InterPro" id="IPR005840">
    <property type="entry name" value="Ribosomal_uS12_MeSTrfase_RimO"/>
</dbReference>
<evidence type="ECO:0000313" key="12">
    <source>
        <dbReference type="Proteomes" id="UP000034581"/>
    </source>
</evidence>
<dbReference type="PANTHER" id="PTHR43837">
    <property type="entry name" value="RIBOSOMAL PROTEIN S12 METHYLTHIOTRANSFERASE RIMO"/>
    <property type="match status" value="1"/>
</dbReference>
<keyword evidence="2" id="KW-0004">4Fe-4S</keyword>
<dbReference type="Proteomes" id="UP000034581">
    <property type="component" value="Unassembled WGS sequence"/>
</dbReference>